<evidence type="ECO:0000313" key="3">
    <source>
        <dbReference type="EMBL" id="CAE8622950.1"/>
    </source>
</evidence>
<feature type="region of interest" description="Disordered" evidence="2">
    <location>
        <begin position="271"/>
        <end position="291"/>
    </location>
</feature>
<dbReference type="InterPro" id="IPR051144">
    <property type="entry name" value="Formin_homology_domain"/>
</dbReference>
<keyword evidence="4" id="KW-1185">Reference proteome</keyword>
<accession>A0A813G9S4</accession>
<feature type="compositionally biased region" description="Low complexity" evidence="2">
    <location>
        <begin position="773"/>
        <end position="785"/>
    </location>
</feature>
<dbReference type="EMBL" id="CAJNNV010028096">
    <property type="protein sequence ID" value="CAE8622950.1"/>
    <property type="molecule type" value="Genomic_DNA"/>
</dbReference>
<feature type="compositionally biased region" description="Low complexity" evidence="2">
    <location>
        <begin position="22"/>
        <end position="41"/>
    </location>
</feature>
<feature type="compositionally biased region" description="Acidic residues" evidence="2">
    <location>
        <begin position="1"/>
        <end position="21"/>
    </location>
</feature>
<evidence type="ECO:0000313" key="4">
    <source>
        <dbReference type="Proteomes" id="UP000654075"/>
    </source>
</evidence>
<feature type="compositionally biased region" description="Basic and acidic residues" evidence="2">
    <location>
        <begin position="415"/>
        <end position="434"/>
    </location>
</feature>
<evidence type="ECO:0000256" key="2">
    <source>
        <dbReference type="SAM" id="MobiDB-lite"/>
    </source>
</evidence>
<feature type="compositionally biased region" description="Basic and acidic residues" evidence="2">
    <location>
        <begin position="1120"/>
        <end position="1133"/>
    </location>
</feature>
<feature type="region of interest" description="Disordered" evidence="2">
    <location>
        <begin position="171"/>
        <end position="214"/>
    </location>
</feature>
<evidence type="ECO:0008006" key="5">
    <source>
        <dbReference type="Google" id="ProtNLM"/>
    </source>
</evidence>
<sequence>MLSAAEEEGDGWGDDADDGWGDDWASNPAGAAGKPAPLAGPEVTSEADDDGGSPTAKPVSSSLSTPSASAADLGGSLPDLGLDVASQSAVQEDGAAPRTKALALLGNYRGLILDVYRQHNPSKIGDVDAMFAKYEDQIDKVQDLDQFIQRTGERLQNLYEALCKKYGLVPGQSSPQQARSPEAAEAESSAGGAADGGMATRLASSDSAATGNPRPVSAYRTAIVAVYEEHNPDKLGSVDGLLDKFKGREEMLYRSVCQKYNVEPAASLLTDDDAEGNSESRSSAASEPVMPSLGGWGGSLWGGGFSALTRLSSAAEGIQRLRQQAERSFEDALRSEEDVSMLQAVKGLASGATEVLASTTNAVGEQTQDADDTSVEEDGKQTQTEFPAEQESGQRAEQEQEEARVQAEEEACLTAEKEQEEARRKAEEEVRLTAEQEQEGAIASAEEEARVRAEQEQEEAKRKAEEEARLRAEKEQDEAIANAEMESDLRAQQEQEEAMLRAEGEARLKAEEEARVGTERNLEEASLREEEEARLQADKAHEEMRLHADEVPVACGDAGNHGDSPAEAEASVAEVPSLLPHPLQHAAAPAQDVCQLDRTDAGQVDTGPPPAPSKALELLELYRSRIKAVYSQHNPSKVSEVDQSLSKYREQMTSRGSDADLLILKYQERLESLYQAVCSKYDVMPEPRPQLVNPERVTSNQDGDRSDSPGVAVYRTHIRAIYQQYNPGKLGEVDNLIEKYHHQLGVLYKAICMKYSVEPLAELLPPPNPDSPGSASLGSASAGLGTDSPENFPSSAAPATLAQTAAATDSDEAAAAAAAAAAADAPSNWGTGLFTSGFRTLQSIHGAAEGIREQMEKTFEEAIRSEEEISAMDVVHGLRGAAEKGAERRVALNPTSLDQISEDFVPAPPDGDAEFGTALFQDPAADSNVIGLATGTGSRTMVASPDGPADGLVAISTTSHAGHADTPGADAMPVSSMAKINASHPQQTQLIAQMQGQLDALQADRERILREREKIRGDKENLISEGTKMSRRVQMVEERMKAVVAEARRSENQVGELEKGREAAQIQAARLNSRAEKAEALVNEHRAEIRRLSAELERTRQNTQGEKRQLQADQQAIQSRYREQGQRESHLEERLQSISHERDELRATNSSLSSDLQQALCAVDAAECRLQQATHEAEQAHEIGRRRMEAVEYEFASESLPYQQRIADLEAQLARQERLRGEQDAVEYRQRDAERAELEAAKEELRKREALMERRAREVKEETLRAERATAEAAEAHKRCDEVETAKEAADRAREAAEGELRLEGARRRSADQRSTELTEQVTDLQKQVEKLQALQVASSRPAFGAEAPALGPAFPAAPAADAEVRRLRSQVEALTRQRDGVQREASQLQRRLDAGQGGEAMVALAQKFEVALQAIGRLQEEVESCQVQAVRQMRCMPQMNWCGSAAPGEGGEGGQFGAFLRASVARASRHLRRERVGASGLQNTWATAVHRACGRKCALTSSATQHWEDFQGLPQLEFWKSTHFANANKAVLGGSTRPVTYSADVGLPLLEPPIRSGEVLHLCPEDGKSFEKAILSIHSNGLSIRHPSDRRATTSVAWSPFSLVQACRLHTMQADRAQPSLRLFKVSVFHHGLTHFFATNGQEADTERARWVADISRALRMLTQSLCPPFNLGVYPLPGASWTATRLLAGYMLLYDDQGVSLVYGELHAHCDSTAGFAAYEDDSCMVQVVHLAIDTHTCVSERVGIDCSCFSLGDHHFSTRTCAEKMLWLRAISNVKVKLRHWAATPTPIELRHYRASVREQVNSLPRMPEGFDSVSRGPLLPRRRSAMSQLPRGPIQSLPLLSPGVGLAVAAASGMEKLTSAQPMTPQGRANSEIVGPRGSSGIDGPWGSQPLKLLKEPVDGNDIPAAPSPIASLAGSSTYVSLGEVSSVEVDKMRSLHIEGAASKGLFGQDLHESADDIGPPPPPVMPSGLHK</sequence>
<feature type="compositionally biased region" description="Low complexity" evidence="2">
    <location>
        <begin position="60"/>
        <end position="74"/>
    </location>
</feature>
<dbReference type="PANTHER" id="PTHR45733">
    <property type="entry name" value="FORMIN-J"/>
    <property type="match status" value="1"/>
</dbReference>
<reference evidence="3" key="1">
    <citation type="submission" date="2021-02" db="EMBL/GenBank/DDBJ databases">
        <authorList>
            <person name="Dougan E. K."/>
            <person name="Rhodes N."/>
            <person name="Thang M."/>
            <person name="Chan C."/>
        </authorList>
    </citation>
    <scope>NUCLEOTIDE SEQUENCE</scope>
</reference>
<evidence type="ECO:0000256" key="1">
    <source>
        <dbReference type="SAM" id="Coils"/>
    </source>
</evidence>
<proteinExistence type="predicted"/>
<feature type="region of interest" description="Disordered" evidence="2">
    <location>
        <begin position="764"/>
        <end position="796"/>
    </location>
</feature>
<dbReference type="OrthoDB" id="423754at2759"/>
<protein>
    <recommendedName>
        <fullName evidence="5">PH domain-containing protein</fullName>
    </recommendedName>
</protein>
<feature type="compositionally biased region" description="Basic and acidic residues" evidence="2">
    <location>
        <begin position="487"/>
        <end position="536"/>
    </location>
</feature>
<feature type="region of interest" description="Disordered" evidence="2">
    <location>
        <begin position="361"/>
        <end position="536"/>
    </location>
</feature>
<feature type="region of interest" description="Disordered" evidence="2">
    <location>
        <begin position="1"/>
        <end position="74"/>
    </location>
</feature>
<dbReference type="Proteomes" id="UP000654075">
    <property type="component" value="Unassembled WGS sequence"/>
</dbReference>
<name>A0A813G9S4_POLGL</name>
<feature type="compositionally biased region" description="Basic and acidic residues" evidence="2">
    <location>
        <begin position="447"/>
        <end position="474"/>
    </location>
</feature>
<feature type="compositionally biased region" description="Basic and acidic residues" evidence="2">
    <location>
        <begin position="392"/>
        <end position="407"/>
    </location>
</feature>
<feature type="compositionally biased region" description="Polar residues" evidence="2">
    <location>
        <begin position="1862"/>
        <end position="1873"/>
    </location>
</feature>
<keyword evidence="1" id="KW-0175">Coiled coil</keyword>
<feature type="coiled-coil region" evidence="1">
    <location>
        <begin position="1228"/>
        <end position="1392"/>
    </location>
</feature>
<gene>
    <name evidence="3" type="ORF">PGLA1383_LOCUS40288</name>
</gene>
<organism evidence="3 4">
    <name type="scientific">Polarella glacialis</name>
    <name type="common">Dinoflagellate</name>
    <dbReference type="NCBI Taxonomy" id="89957"/>
    <lineage>
        <taxon>Eukaryota</taxon>
        <taxon>Sar</taxon>
        <taxon>Alveolata</taxon>
        <taxon>Dinophyceae</taxon>
        <taxon>Suessiales</taxon>
        <taxon>Suessiaceae</taxon>
        <taxon>Polarella</taxon>
    </lineage>
</organism>
<feature type="region of interest" description="Disordered" evidence="2">
    <location>
        <begin position="1862"/>
        <end position="1893"/>
    </location>
</feature>
<comment type="caution">
    <text evidence="3">The sequence shown here is derived from an EMBL/GenBank/DDBJ whole genome shotgun (WGS) entry which is preliminary data.</text>
</comment>
<feature type="region of interest" description="Disordered" evidence="2">
    <location>
        <begin position="1097"/>
        <end position="1133"/>
    </location>
</feature>
<feature type="compositionally biased region" description="Low complexity" evidence="2">
    <location>
        <begin position="178"/>
        <end position="199"/>
    </location>
</feature>
<feature type="compositionally biased region" description="Basic and acidic residues" evidence="2">
    <location>
        <begin position="1097"/>
        <end position="1110"/>
    </location>
</feature>
<feature type="region of interest" description="Disordered" evidence="2">
    <location>
        <begin position="687"/>
        <end position="710"/>
    </location>
</feature>
<feature type="region of interest" description="Disordered" evidence="2">
    <location>
        <begin position="1953"/>
        <end position="1976"/>
    </location>
</feature>